<feature type="domain" description="CMP/dCMP-type deaminase" evidence="5">
    <location>
        <begin position="20"/>
        <end position="157"/>
    </location>
</feature>
<name>A0A0N8KF78_9BACT</name>
<evidence type="ECO:0000256" key="3">
    <source>
        <dbReference type="ARBA" id="ARBA00022801"/>
    </source>
</evidence>
<dbReference type="EMBL" id="LJXT01000092">
    <property type="protein sequence ID" value="KPQ13378.1"/>
    <property type="molecule type" value="Genomic_DNA"/>
</dbReference>
<keyword evidence="4" id="KW-0862">Zinc</keyword>
<dbReference type="GO" id="GO:0005829">
    <property type="term" value="C:cytosol"/>
    <property type="evidence" value="ECO:0007669"/>
    <property type="project" value="TreeGrafter"/>
</dbReference>
<dbReference type="eggNOG" id="COG0295">
    <property type="taxonomic scope" value="Bacteria"/>
</dbReference>
<dbReference type="NCBIfam" id="NF004064">
    <property type="entry name" value="PRK05578.1"/>
    <property type="match status" value="1"/>
</dbReference>
<dbReference type="GO" id="GO:0072527">
    <property type="term" value="P:pyrimidine-containing compound metabolic process"/>
    <property type="evidence" value="ECO:0007669"/>
    <property type="project" value="UniProtKB-ARBA"/>
</dbReference>
<dbReference type="InterPro" id="IPR016193">
    <property type="entry name" value="Cytidine_deaminase-like"/>
</dbReference>
<evidence type="ECO:0000259" key="5">
    <source>
        <dbReference type="PROSITE" id="PS51747"/>
    </source>
</evidence>
<dbReference type="CDD" id="cd01283">
    <property type="entry name" value="cytidine_deaminase"/>
    <property type="match status" value="1"/>
</dbReference>
<evidence type="ECO:0000256" key="4">
    <source>
        <dbReference type="ARBA" id="ARBA00022833"/>
    </source>
</evidence>
<comment type="similarity">
    <text evidence="1">Belongs to the cytidine and deoxycytidylate deaminase family.</text>
</comment>
<dbReference type="Pfam" id="PF00383">
    <property type="entry name" value="dCMP_cyt_deam_1"/>
    <property type="match status" value="1"/>
</dbReference>
<evidence type="ECO:0000256" key="1">
    <source>
        <dbReference type="ARBA" id="ARBA00006576"/>
    </source>
</evidence>
<organism evidence="6 7">
    <name type="scientific">Algoriphagus marincola HL-49</name>
    <dbReference type="NCBI Taxonomy" id="1305737"/>
    <lineage>
        <taxon>Bacteria</taxon>
        <taxon>Pseudomonadati</taxon>
        <taxon>Bacteroidota</taxon>
        <taxon>Cytophagia</taxon>
        <taxon>Cytophagales</taxon>
        <taxon>Cyclobacteriaceae</taxon>
        <taxon>Algoriphagus</taxon>
    </lineage>
</organism>
<dbReference type="InterPro" id="IPR050202">
    <property type="entry name" value="Cyt/Deoxycyt_deaminase"/>
</dbReference>
<dbReference type="AlphaFoldDB" id="A0A0N8KF78"/>
<proteinExistence type="inferred from homology"/>
<accession>A0A0N8KF78</accession>
<evidence type="ECO:0000313" key="6">
    <source>
        <dbReference type="EMBL" id="KPQ13378.1"/>
    </source>
</evidence>
<comment type="caution">
    <text evidence="6">The sequence shown here is derived from an EMBL/GenBank/DDBJ whole genome shotgun (WGS) entry which is preliminary data.</text>
</comment>
<dbReference type="GO" id="GO:0004126">
    <property type="term" value="F:cytidine deaminase activity"/>
    <property type="evidence" value="ECO:0007669"/>
    <property type="project" value="UniProtKB-ARBA"/>
</dbReference>
<reference evidence="6 7" key="1">
    <citation type="submission" date="2015-09" db="EMBL/GenBank/DDBJ databases">
        <title>Identification and resolution of microdiversity through metagenomic sequencing of parallel consortia.</title>
        <authorList>
            <person name="Nelson W.C."/>
            <person name="Romine M.F."/>
            <person name="Lindemann S.R."/>
        </authorList>
    </citation>
    <scope>NUCLEOTIDE SEQUENCE [LARGE SCALE GENOMIC DNA]</scope>
    <source>
        <strain evidence="6">HL-49</strain>
    </source>
</reference>
<sequence>MTRNNTDSIFEILDIQDLSAEEQSLLQTAQEVSEKAYAPYSNFQVGAAVMLSNGTILKSSNQENVSFPAGVCAEHLVLSYAGANYPESAPECLAIVARRKGEQSWANVSPCGICRQVINEVENRFKHKIKMLILREDGRVYSIPGISALLPLKFDDLNS</sequence>
<dbReference type="InterPro" id="IPR002125">
    <property type="entry name" value="CMP_dCMP_dom"/>
</dbReference>
<evidence type="ECO:0000313" key="7">
    <source>
        <dbReference type="Proteomes" id="UP000050421"/>
    </source>
</evidence>
<dbReference type="PANTHER" id="PTHR11644">
    <property type="entry name" value="CYTIDINE DEAMINASE"/>
    <property type="match status" value="1"/>
</dbReference>
<keyword evidence="3" id="KW-0378">Hydrolase</keyword>
<dbReference type="InterPro" id="IPR016192">
    <property type="entry name" value="APOBEC/CMP_deaminase_Zn-bd"/>
</dbReference>
<gene>
    <name evidence="6" type="primary">cdd</name>
    <name evidence="6" type="ORF">HLUCCX10_13210</name>
</gene>
<protein>
    <submittedName>
        <fullName evidence="6">Cytidine deaminase Cdd</fullName>
    </submittedName>
</protein>
<evidence type="ECO:0000256" key="2">
    <source>
        <dbReference type="ARBA" id="ARBA00022723"/>
    </source>
</evidence>
<dbReference type="PATRIC" id="fig|1305737.6.peg.3300"/>
<dbReference type="PROSITE" id="PS00903">
    <property type="entry name" value="CYT_DCMP_DEAMINASES_1"/>
    <property type="match status" value="1"/>
</dbReference>
<dbReference type="SUPFAM" id="SSF53927">
    <property type="entry name" value="Cytidine deaminase-like"/>
    <property type="match status" value="1"/>
</dbReference>
<keyword evidence="2" id="KW-0479">Metal-binding</keyword>
<dbReference type="GO" id="GO:0042802">
    <property type="term" value="F:identical protein binding"/>
    <property type="evidence" value="ECO:0007669"/>
    <property type="project" value="UniProtKB-ARBA"/>
</dbReference>
<dbReference type="OrthoDB" id="9795347at2"/>
<dbReference type="Proteomes" id="UP000050421">
    <property type="component" value="Unassembled WGS sequence"/>
</dbReference>
<dbReference type="STRING" id="1305737.GCA_000526355_02199"/>
<dbReference type="GO" id="GO:0055086">
    <property type="term" value="P:nucleobase-containing small molecule metabolic process"/>
    <property type="evidence" value="ECO:0007669"/>
    <property type="project" value="UniProtKB-ARBA"/>
</dbReference>
<dbReference type="Gene3D" id="3.40.140.10">
    <property type="entry name" value="Cytidine Deaminase, domain 2"/>
    <property type="match status" value="1"/>
</dbReference>
<dbReference type="PANTHER" id="PTHR11644:SF2">
    <property type="entry name" value="CYTIDINE DEAMINASE"/>
    <property type="match status" value="1"/>
</dbReference>
<dbReference type="GO" id="GO:0008270">
    <property type="term" value="F:zinc ion binding"/>
    <property type="evidence" value="ECO:0007669"/>
    <property type="project" value="InterPro"/>
</dbReference>
<dbReference type="PROSITE" id="PS51747">
    <property type="entry name" value="CYT_DCMP_DEAMINASES_2"/>
    <property type="match status" value="1"/>
</dbReference>